<dbReference type="GO" id="GO:0043138">
    <property type="term" value="F:3'-5' DNA helicase activity"/>
    <property type="evidence" value="ECO:0007669"/>
    <property type="project" value="TreeGrafter"/>
</dbReference>
<dbReference type="GO" id="GO:0036297">
    <property type="term" value="P:interstrand cross-link repair"/>
    <property type="evidence" value="ECO:0007669"/>
    <property type="project" value="TreeGrafter"/>
</dbReference>
<dbReference type="Pfam" id="PF09369">
    <property type="entry name" value="MZB"/>
    <property type="match status" value="1"/>
</dbReference>
<dbReference type="InterPro" id="IPR011545">
    <property type="entry name" value="DEAD/DEAH_box_helicase_dom"/>
</dbReference>
<evidence type="ECO:0000259" key="4">
    <source>
        <dbReference type="PROSITE" id="PS51192"/>
    </source>
</evidence>
<organism evidence="6">
    <name type="scientific">Nitratidesulfovibrio vulgaris (strain DSM 19637 / Miyazaki F)</name>
    <name type="common">Desulfovibrio vulgaris</name>
    <dbReference type="NCBI Taxonomy" id="883"/>
    <lineage>
        <taxon>Bacteria</taxon>
        <taxon>Pseudomonadati</taxon>
        <taxon>Thermodesulfobacteriota</taxon>
        <taxon>Desulfovibrionia</taxon>
        <taxon>Desulfovibrionales</taxon>
        <taxon>Desulfovibrionaceae</taxon>
        <taxon>Nitratidesulfovibrio</taxon>
    </lineage>
</organism>
<dbReference type="KEGG" id="dvm:DvMF_2198"/>
<dbReference type="CDD" id="cd17923">
    <property type="entry name" value="DEXHc_Hrq1-like"/>
    <property type="match status" value="1"/>
</dbReference>
<keyword evidence="6" id="KW-0378">Hydrolase</keyword>
<feature type="domain" description="Helicase ATP-binding" evidence="4">
    <location>
        <begin position="123"/>
        <end position="306"/>
    </location>
</feature>
<accession>B8DQM2</accession>
<dbReference type="AlphaFoldDB" id="B8DQM2"/>
<feature type="region of interest" description="Disordered" evidence="3">
    <location>
        <begin position="1"/>
        <end position="57"/>
    </location>
</feature>
<name>B8DQM2_NITV9</name>
<dbReference type="Gene3D" id="3.40.50.300">
    <property type="entry name" value="P-loop containing nucleotide triphosphate hydrolases"/>
    <property type="match status" value="2"/>
</dbReference>
<keyword evidence="1" id="KW-0547">Nucleotide-binding</keyword>
<protein>
    <submittedName>
        <fullName evidence="6">DEAD/DEAH box helicase domain protein</fullName>
    </submittedName>
</protein>
<dbReference type="eggNOG" id="COG1111">
    <property type="taxonomic scope" value="Bacteria"/>
</dbReference>
<feature type="domain" description="Helicase C-terminal" evidence="5">
    <location>
        <begin position="397"/>
        <end position="549"/>
    </location>
</feature>
<keyword evidence="2" id="KW-0067">ATP-binding</keyword>
<evidence type="ECO:0000313" key="6">
    <source>
        <dbReference type="EMBL" id="ACL09141.1"/>
    </source>
</evidence>
<dbReference type="PROSITE" id="PS51194">
    <property type="entry name" value="HELICASE_CTER"/>
    <property type="match status" value="1"/>
</dbReference>
<dbReference type="eggNOG" id="COG1205">
    <property type="taxonomic scope" value="Bacteria"/>
</dbReference>
<dbReference type="Pfam" id="PF22982">
    <property type="entry name" value="WHD_HRQ1"/>
    <property type="match status" value="1"/>
</dbReference>
<feature type="compositionally biased region" description="Basic and acidic residues" evidence="3">
    <location>
        <begin position="929"/>
        <end position="956"/>
    </location>
</feature>
<dbReference type="InterPro" id="IPR036397">
    <property type="entry name" value="RNaseH_sf"/>
</dbReference>
<dbReference type="InterPro" id="IPR001650">
    <property type="entry name" value="Helicase_C-like"/>
</dbReference>
<dbReference type="GO" id="GO:0003676">
    <property type="term" value="F:nucleic acid binding"/>
    <property type="evidence" value="ECO:0007669"/>
    <property type="project" value="InterPro"/>
</dbReference>
<dbReference type="EMBL" id="CP001197">
    <property type="protein sequence ID" value="ACL09141.1"/>
    <property type="molecule type" value="Genomic_DNA"/>
</dbReference>
<evidence type="ECO:0000256" key="1">
    <source>
        <dbReference type="ARBA" id="ARBA00022741"/>
    </source>
</evidence>
<keyword evidence="6" id="KW-0347">Helicase</keyword>
<dbReference type="SMART" id="SM00490">
    <property type="entry name" value="HELICc"/>
    <property type="match status" value="1"/>
</dbReference>
<dbReference type="Pfam" id="PF13482">
    <property type="entry name" value="RNase_H_2"/>
    <property type="match status" value="1"/>
</dbReference>
<dbReference type="InterPro" id="IPR027417">
    <property type="entry name" value="P-loop_NTPase"/>
</dbReference>
<dbReference type="SUPFAM" id="SSF53098">
    <property type="entry name" value="Ribonuclease H-like"/>
    <property type="match status" value="1"/>
</dbReference>
<feature type="region of interest" description="Disordered" evidence="3">
    <location>
        <begin position="903"/>
        <end position="1015"/>
    </location>
</feature>
<dbReference type="SMART" id="SM00487">
    <property type="entry name" value="DEXDc"/>
    <property type="match status" value="1"/>
</dbReference>
<reference evidence="6" key="1">
    <citation type="submission" date="2008-10" db="EMBL/GenBank/DDBJ databases">
        <title>Complete sequence of Desulfovibrio vulgaris str. 'Miyazaki F'.</title>
        <authorList>
            <person name="Lucas S."/>
            <person name="Copeland A."/>
            <person name="Lapidus A."/>
            <person name="Glavina del Rio T."/>
            <person name="Dalin E."/>
            <person name="Tice H."/>
            <person name="Bruce D."/>
            <person name="Goodwin L."/>
            <person name="Pitluck S."/>
            <person name="Sims D."/>
            <person name="Brettin T."/>
            <person name="Detter J.C."/>
            <person name="Han C."/>
            <person name="Larimer F."/>
            <person name="Land M."/>
            <person name="Hauser L."/>
            <person name="Kyrpides N."/>
            <person name="Mikhailova N."/>
            <person name="Hazen T.C."/>
            <person name="Richardson P."/>
        </authorList>
    </citation>
    <scope>NUCLEOTIDE SEQUENCE</scope>
    <source>
        <strain evidence="6">Miyazaki F</strain>
    </source>
</reference>
<dbReference type="InterPro" id="IPR014001">
    <property type="entry name" value="Helicase_ATP-bd"/>
</dbReference>
<dbReference type="Pfam" id="PF00270">
    <property type="entry name" value="DEAD"/>
    <property type="match status" value="1"/>
</dbReference>
<dbReference type="GO" id="GO:0005524">
    <property type="term" value="F:ATP binding"/>
    <property type="evidence" value="ECO:0007669"/>
    <property type="project" value="UniProtKB-KW"/>
</dbReference>
<dbReference type="PROSITE" id="PS51192">
    <property type="entry name" value="HELICASE_ATP_BIND_1"/>
    <property type="match status" value="1"/>
</dbReference>
<sequence length="1198" mass="129707">MPHAPEDSRLPGTSASFNPTDTPGQGTAPAAPAAASSPRNTATIPDAPDAPRAPLNFDADNPVRDYITALLASPFGRQVTHHRALPAREADHAPNRRPWAKAIRDILARNGIGDLYTHQARATDLIRAGRHVVVATPTASGKTYVYNLPVLERFLSDPDARALYLFPLKALAQDQLSTFTGLTAAWPDDARPRAAIYDGDTTDHFRRKIRQNPPTVLLTNPEMLHLAILPHHQQWTSLLASLAFIVVDEVHTYRGVLGAHMAQVFRRLLRVCARYGAHPTFVFCSATVGNPGELAANLTGLGGDLENKNLVGEGVSFPHTPIPPKFSNEAIHAPHPTGISGHEVHADSAKGVKGARPPCGEAGGSASCDINVITESGAPQGLRHFVFVNPDDSPSTAAIQLLRAALARGLRTIVYCQSRRMTELISMWAAEKAGPYRDRISAYRAGFLPEERRDIEARMAGGDLLAVISTSALELGIDIGGLDLCILVGYPGTVMSTLQRGGRVGRAQQESAVILVAGEDALDQYFVRHPNEFFDRPAEHAVVNPDNPVIAKRHIECAAAELPLPADEPWLAAPGAATALAELEAEGLVLRSADGTTLLAARKRPHRHVDLRGSGNTFTIEDGDGNVIGSVDGHRAYRETHPGAVYLHRGRSWVITRLDPGAQKVVAEQARVSWFTRVRANKTTEILDIHDQCVACGTRVFLGKLRVTETITGYEKRSVSGQRLLSVVPLDAPPFVFETEGLWFEIPDAARIATENELLHFMGAIHALEHAAIGILPLLVMTDRNDLGGISTPMHAQVGRPAVFIYDGLPGGAGLTRAAFAEADALFRATRAAIAECPCETGCPSCVHSPKCGSGNRPIDKAGALFLLDRMASGTPESDPVQPGLEQGGKQGEEMNIFEEEAGVKSRGAAPDPVGGSYIPQTPFLGPGDDARSGHHHPDETARHDFQYMEEGDTRYRPMPTGHTGTERTAPSRPDSDPRPTQGHVTAHLPRKHTMTTSPRDTGPLPASPAAGKTDGRIIAPVGRYMVLDVETRRAAAEVGGWHRADRMGVSVAVLYDAADDSYTPYEQDAVPEMLDRLRAADLVVGFNISRFDYAVLSPFAPYDLHTLPTLDMLTKVKDRLSYRISLDNLAQTTFGTPKSADGLQALQWWKEKRLDLITEYCRKDVEITRALFLHGREKGYLLFTNKAGQAVRVPVAW</sequence>
<dbReference type="InterPro" id="IPR055227">
    <property type="entry name" value="HRQ1_WHD"/>
</dbReference>
<evidence type="ECO:0000256" key="3">
    <source>
        <dbReference type="SAM" id="MobiDB-lite"/>
    </source>
</evidence>
<dbReference type="InterPro" id="IPR012337">
    <property type="entry name" value="RNaseH-like_sf"/>
</dbReference>
<dbReference type="HOGENOM" id="CLU_000809_3_2_7"/>
<evidence type="ECO:0000259" key="5">
    <source>
        <dbReference type="PROSITE" id="PS51194"/>
    </source>
</evidence>
<evidence type="ECO:0000256" key="2">
    <source>
        <dbReference type="ARBA" id="ARBA00022840"/>
    </source>
</evidence>
<dbReference type="SUPFAM" id="SSF52540">
    <property type="entry name" value="P-loop containing nucleoside triphosphate hydrolases"/>
    <property type="match status" value="1"/>
</dbReference>
<feature type="compositionally biased region" description="Low complexity" evidence="3">
    <location>
        <begin position="19"/>
        <end position="43"/>
    </location>
</feature>
<dbReference type="InterPro" id="IPR018973">
    <property type="entry name" value="MZB"/>
</dbReference>
<dbReference type="Pfam" id="PF00271">
    <property type="entry name" value="Helicase_C"/>
    <property type="match status" value="1"/>
</dbReference>
<dbReference type="InterPro" id="IPR038720">
    <property type="entry name" value="YprB_RNase_H-like_dom"/>
</dbReference>
<dbReference type="PANTHER" id="PTHR47957">
    <property type="entry name" value="ATP-DEPENDENT HELICASE HRQ1"/>
    <property type="match status" value="1"/>
</dbReference>
<dbReference type="GO" id="GO:0006289">
    <property type="term" value="P:nucleotide-excision repair"/>
    <property type="evidence" value="ECO:0007669"/>
    <property type="project" value="TreeGrafter"/>
</dbReference>
<dbReference type="PANTHER" id="PTHR47957:SF3">
    <property type="entry name" value="ATP-DEPENDENT HELICASE HRQ1"/>
    <property type="match status" value="1"/>
</dbReference>
<proteinExistence type="predicted"/>
<gene>
    <name evidence="6" type="ordered locus">DvMF_2198</name>
</gene>
<dbReference type="CDD" id="cd18797">
    <property type="entry name" value="SF2_C_Hrq"/>
    <property type="match status" value="1"/>
</dbReference>
<dbReference type="Gene3D" id="3.30.420.10">
    <property type="entry name" value="Ribonuclease H-like superfamily/Ribonuclease H"/>
    <property type="match status" value="1"/>
</dbReference>
<dbReference type="STRING" id="883.DvMF_2198"/>